<dbReference type="GeneID" id="19189070"/>
<dbReference type="Pfam" id="PF04082">
    <property type="entry name" value="Fungal_trans"/>
    <property type="match status" value="1"/>
</dbReference>
<dbReference type="eggNOG" id="ENOG502SIUB">
    <property type="taxonomic scope" value="Eukaryota"/>
</dbReference>
<dbReference type="SMART" id="SM00906">
    <property type="entry name" value="Fungal_trans"/>
    <property type="match status" value="1"/>
</dbReference>
<feature type="domain" description="Xylanolytic transcriptional activator regulatory" evidence="2">
    <location>
        <begin position="143"/>
        <end position="217"/>
    </location>
</feature>
<dbReference type="AlphaFoldDB" id="W9X3J6"/>
<evidence type="ECO:0000256" key="1">
    <source>
        <dbReference type="ARBA" id="ARBA00023242"/>
    </source>
</evidence>
<dbReference type="OrthoDB" id="39175at2759"/>
<dbReference type="PANTHER" id="PTHR46910:SF25">
    <property type="entry name" value="ABC-TRANSPORTER-REGULATING TRANSCRIPTION FACTOR"/>
    <property type="match status" value="1"/>
</dbReference>
<evidence type="ECO:0000259" key="2">
    <source>
        <dbReference type="SMART" id="SM00906"/>
    </source>
</evidence>
<dbReference type="PANTHER" id="PTHR46910">
    <property type="entry name" value="TRANSCRIPTION FACTOR PDR1"/>
    <property type="match status" value="1"/>
</dbReference>
<organism evidence="3 4">
    <name type="scientific">Cladophialophora psammophila CBS 110553</name>
    <dbReference type="NCBI Taxonomy" id="1182543"/>
    <lineage>
        <taxon>Eukaryota</taxon>
        <taxon>Fungi</taxon>
        <taxon>Dikarya</taxon>
        <taxon>Ascomycota</taxon>
        <taxon>Pezizomycotina</taxon>
        <taxon>Eurotiomycetes</taxon>
        <taxon>Chaetothyriomycetidae</taxon>
        <taxon>Chaetothyriales</taxon>
        <taxon>Herpotrichiellaceae</taxon>
        <taxon>Cladophialophora</taxon>
    </lineage>
</organism>
<comment type="caution">
    <text evidence="3">The sequence shown here is derived from an EMBL/GenBank/DDBJ whole genome shotgun (WGS) entry which is preliminary data.</text>
</comment>
<dbReference type="RefSeq" id="XP_007743143.1">
    <property type="nucleotide sequence ID" value="XM_007744953.1"/>
</dbReference>
<dbReference type="CDD" id="cd12148">
    <property type="entry name" value="fungal_TF_MHR"/>
    <property type="match status" value="1"/>
</dbReference>
<dbReference type="HOGENOM" id="CLU_016058_2_1_1"/>
<sequence length="366" mass="42098">MRNESLDHGVGYQREPEPDPETARKWIAAYFDESLESIYGVIHRPQFEARIRRHFASSLNDDDNDPAWYALRNAVYATGCRYVLSDPQQPQSFLAARSQSWKYYENALSVHTDLLYTKTNLTSIQALIIMAFFAEALGSPTLEFILVLNATRLAQLKAMHLEVSKSWNLSEESTMDRYWLWWTLYAYEKHLAFRSGHPSTIDDEDISCPLPQSTKSENPVKAEFCLGIIKHSQLCSQVQKRLWTVKALRQSPKETVAVVEDLQRQLEKWHQSLPAGFRQAAPFKNLELPPDFHFYHGIYYHFAYNAVQIAINTALCYPWVRAGHRDLADSNIQRQQRLCLVRVAEASRSIITATQRLDVNATSPVS</sequence>
<reference evidence="3 4" key="1">
    <citation type="submission" date="2013-03" db="EMBL/GenBank/DDBJ databases">
        <title>The Genome Sequence of Cladophialophora psammophila CBS 110553.</title>
        <authorList>
            <consortium name="The Broad Institute Genomics Platform"/>
            <person name="Cuomo C."/>
            <person name="de Hoog S."/>
            <person name="Gorbushina A."/>
            <person name="Walker B."/>
            <person name="Young S.K."/>
            <person name="Zeng Q."/>
            <person name="Gargeya S."/>
            <person name="Fitzgerald M."/>
            <person name="Haas B."/>
            <person name="Abouelleil A."/>
            <person name="Allen A.W."/>
            <person name="Alvarado L."/>
            <person name="Arachchi H.M."/>
            <person name="Berlin A.M."/>
            <person name="Chapman S.B."/>
            <person name="Gainer-Dewar J."/>
            <person name="Goldberg J."/>
            <person name="Griggs A."/>
            <person name="Gujja S."/>
            <person name="Hansen M."/>
            <person name="Howarth C."/>
            <person name="Imamovic A."/>
            <person name="Ireland A."/>
            <person name="Larimer J."/>
            <person name="McCowan C."/>
            <person name="Murphy C."/>
            <person name="Pearson M."/>
            <person name="Poon T.W."/>
            <person name="Priest M."/>
            <person name="Roberts A."/>
            <person name="Saif S."/>
            <person name="Shea T."/>
            <person name="Sisk P."/>
            <person name="Sykes S."/>
            <person name="Wortman J."/>
            <person name="Nusbaum C."/>
            <person name="Birren B."/>
        </authorList>
    </citation>
    <scope>NUCLEOTIDE SEQUENCE [LARGE SCALE GENOMIC DNA]</scope>
    <source>
        <strain evidence="3 4">CBS 110553</strain>
    </source>
</reference>
<dbReference type="EMBL" id="AMGX01000006">
    <property type="protein sequence ID" value="EXJ71845.1"/>
    <property type="molecule type" value="Genomic_DNA"/>
</dbReference>
<name>W9X3J6_9EURO</name>
<gene>
    <name evidence="3" type="ORF">A1O5_04346</name>
</gene>
<dbReference type="STRING" id="1182543.W9X3J6"/>
<evidence type="ECO:0000313" key="3">
    <source>
        <dbReference type="EMBL" id="EXJ71845.1"/>
    </source>
</evidence>
<keyword evidence="4" id="KW-1185">Reference proteome</keyword>
<dbReference type="GO" id="GO:0003700">
    <property type="term" value="F:DNA-binding transcription factor activity"/>
    <property type="evidence" value="ECO:0007669"/>
    <property type="project" value="InterPro"/>
</dbReference>
<protein>
    <recommendedName>
        <fullName evidence="2">Xylanolytic transcriptional activator regulatory domain-containing protein</fullName>
    </recommendedName>
</protein>
<dbReference type="Proteomes" id="UP000019471">
    <property type="component" value="Unassembled WGS sequence"/>
</dbReference>
<dbReference type="GO" id="GO:0003677">
    <property type="term" value="F:DNA binding"/>
    <property type="evidence" value="ECO:0007669"/>
    <property type="project" value="InterPro"/>
</dbReference>
<dbReference type="InterPro" id="IPR007219">
    <property type="entry name" value="XnlR_reg_dom"/>
</dbReference>
<keyword evidence="1" id="KW-0539">Nucleus</keyword>
<evidence type="ECO:0000313" key="4">
    <source>
        <dbReference type="Proteomes" id="UP000019471"/>
    </source>
</evidence>
<dbReference type="GO" id="GO:0008270">
    <property type="term" value="F:zinc ion binding"/>
    <property type="evidence" value="ECO:0007669"/>
    <property type="project" value="InterPro"/>
</dbReference>
<accession>W9X3J6</accession>
<dbReference type="InterPro" id="IPR050987">
    <property type="entry name" value="AtrR-like"/>
</dbReference>
<dbReference type="GO" id="GO:0006351">
    <property type="term" value="P:DNA-templated transcription"/>
    <property type="evidence" value="ECO:0007669"/>
    <property type="project" value="InterPro"/>
</dbReference>
<proteinExistence type="predicted"/>